<organism evidence="2 3">
    <name type="scientific">Pseudoalteromonas holothuriae</name>
    <dbReference type="NCBI Taxonomy" id="2963714"/>
    <lineage>
        <taxon>Bacteria</taxon>
        <taxon>Pseudomonadati</taxon>
        <taxon>Pseudomonadota</taxon>
        <taxon>Gammaproteobacteria</taxon>
        <taxon>Alteromonadales</taxon>
        <taxon>Pseudoalteromonadaceae</taxon>
        <taxon>Pseudoalteromonas</taxon>
    </lineage>
</organism>
<name>A0A9W4VW23_9GAMM</name>
<protein>
    <recommendedName>
        <fullName evidence="4">RHS repeat-associated core domain-containing protein</fullName>
    </recommendedName>
</protein>
<evidence type="ECO:0008006" key="4">
    <source>
        <dbReference type="Google" id="ProtNLM"/>
    </source>
</evidence>
<dbReference type="NCBIfam" id="TIGR03696">
    <property type="entry name" value="Rhs_assc_core"/>
    <property type="match status" value="1"/>
</dbReference>
<comment type="caution">
    <text evidence="2">The sequence shown here is derived from an EMBL/GenBank/DDBJ whole genome shotgun (WGS) entry which is preliminary data.</text>
</comment>
<sequence length="347" mass="35940">MNGRVYDYNLGRFMSVDPVIQAPGNSQSINPYSYIMNNPLSGTDPSGYEAEKAATKTTVVSTTGSNIKRRVKSTVTSDGNGGATVTITGGNGAARSSVKAAITGNLQGAGMKVMDIGGQGGIAKQSEVAKRGGGDGAGGRSHNLLEGSDGSLTGDIKAQSHNTLVQAGEELGVDMGGVDARWGSINIDENGGGTAKVICDLSCQKDAGGLLHGRDMAKADLSVTRVRMAYRQSQRTVTTGFAYASVAMGGGYIVVRVGGGAYLAWGGATTIQRNVSSQLISEVIGVFNGTVPSTMTPAFNLSPAAGYILPASRIMRYKNIKGIQGGKPRIKYDPKKSKYKVEIRGAD</sequence>
<evidence type="ECO:0000256" key="1">
    <source>
        <dbReference type="SAM" id="MobiDB-lite"/>
    </source>
</evidence>
<accession>A0A9W4VW23</accession>
<gene>
    <name evidence="2" type="ORF">PSECIP111854_04161</name>
</gene>
<dbReference type="InterPro" id="IPR022385">
    <property type="entry name" value="Rhs_assc_core"/>
</dbReference>
<dbReference type="AlphaFoldDB" id="A0A9W4VW23"/>
<keyword evidence="3" id="KW-1185">Reference proteome</keyword>
<feature type="region of interest" description="Disordered" evidence="1">
    <location>
        <begin position="125"/>
        <end position="148"/>
    </location>
</feature>
<dbReference type="Gene3D" id="2.180.10.10">
    <property type="entry name" value="RHS repeat-associated core"/>
    <property type="match status" value="1"/>
</dbReference>
<proteinExistence type="predicted"/>
<reference evidence="2" key="1">
    <citation type="submission" date="2022-07" db="EMBL/GenBank/DDBJ databases">
        <authorList>
            <person name="Criscuolo A."/>
        </authorList>
    </citation>
    <scope>NUCLEOTIDE SEQUENCE</scope>
    <source>
        <strain evidence="2">CIP111854</strain>
    </source>
</reference>
<dbReference type="Proteomes" id="UP001152467">
    <property type="component" value="Unassembled WGS sequence"/>
</dbReference>
<dbReference type="EMBL" id="CAMAPC010000059">
    <property type="protein sequence ID" value="CAH9067643.1"/>
    <property type="molecule type" value="Genomic_DNA"/>
</dbReference>
<evidence type="ECO:0000313" key="2">
    <source>
        <dbReference type="EMBL" id="CAH9067643.1"/>
    </source>
</evidence>
<evidence type="ECO:0000313" key="3">
    <source>
        <dbReference type="Proteomes" id="UP001152467"/>
    </source>
</evidence>